<protein>
    <submittedName>
        <fullName evidence="2">Uncharacterized protein</fullName>
    </submittedName>
</protein>
<evidence type="ECO:0000313" key="2">
    <source>
        <dbReference type="EMBL" id="CAE0154288.1"/>
    </source>
</evidence>
<feature type="region of interest" description="Disordered" evidence="1">
    <location>
        <begin position="1"/>
        <end position="26"/>
    </location>
</feature>
<evidence type="ECO:0000256" key="1">
    <source>
        <dbReference type="SAM" id="MobiDB-lite"/>
    </source>
</evidence>
<accession>A0A7S3C4X2</accession>
<dbReference type="AlphaFoldDB" id="A0A7S3C4X2"/>
<dbReference type="EMBL" id="HBHY01022738">
    <property type="protein sequence ID" value="CAE0154288.1"/>
    <property type="molecule type" value="Transcribed_RNA"/>
</dbReference>
<reference evidence="2" key="1">
    <citation type="submission" date="2021-01" db="EMBL/GenBank/DDBJ databases">
        <authorList>
            <person name="Corre E."/>
            <person name="Pelletier E."/>
            <person name="Niang G."/>
            <person name="Scheremetjew M."/>
            <person name="Finn R."/>
            <person name="Kale V."/>
            <person name="Holt S."/>
            <person name="Cochrane G."/>
            <person name="Meng A."/>
            <person name="Brown T."/>
            <person name="Cohen L."/>
        </authorList>
    </citation>
    <scope>NUCLEOTIDE SEQUENCE</scope>
    <source>
        <strain evidence="2">RCC927</strain>
    </source>
</reference>
<sequence>MVMPGGRRRNRTEEPHRRAQPPRPTLMVGDERACLSALGDLKSDVAALAAGAAPGVAPGGAEDRSEAARAPWRAFLRRLRALRESLVSIRARGGWAVEAFELSVDVCARAGEWGELLKAQQHLLSELYVDGGSVEGGSTGGDGGGCCARLEEMHATAVLYFACVAGDAAEFGLALRRAGTAGGVGDSQVAWAAQVGALALRARGPGGCCEYVLFWRLLTAAPTPLLARVAAASAGVVAAAAVRCAAAAYHKLPSDFAAEALAGGTADDLDAAIAAAVAAGAAGAKVAARERAERGASSMLYFKEAVIPKTAAVGVVAAAR</sequence>
<name>A0A7S3C4X2_9VIRI</name>
<gene>
    <name evidence="2" type="ORF">PSIN1315_LOCUS14599</name>
</gene>
<proteinExistence type="predicted"/>
<feature type="compositionally biased region" description="Basic residues" evidence="1">
    <location>
        <begin position="1"/>
        <end position="10"/>
    </location>
</feature>
<organism evidence="2">
    <name type="scientific">Prasinoderma singulare</name>
    <dbReference type="NCBI Taxonomy" id="676789"/>
    <lineage>
        <taxon>Eukaryota</taxon>
        <taxon>Viridiplantae</taxon>
        <taxon>Prasinodermophyta</taxon>
        <taxon>Prasinodermophyceae</taxon>
        <taxon>Prasinodermales</taxon>
        <taxon>Prasinodermaceae</taxon>
        <taxon>Prasinoderma</taxon>
    </lineage>
</organism>